<dbReference type="EMBL" id="VSSQ01032778">
    <property type="protein sequence ID" value="MPM84159.1"/>
    <property type="molecule type" value="Genomic_DNA"/>
</dbReference>
<evidence type="ECO:0000256" key="3">
    <source>
        <dbReference type="ARBA" id="ARBA00022884"/>
    </source>
</evidence>
<evidence type="ECO:0000256" key="2">
    <source>
        <dbReference type="ARBA" id="ARBA00022730"/>
    </source>
</evidence>
<dbReference type="GO" id="GO:0006412">
    <property type="term" value="P:translation"/>
    <property type="evidence" value="ECO:0007669"/>
    <property type="project" value="InterPro"/>
</dbReference>
<dbReference type="SUPFAM" id="SSF54995">
    <property type="entry name" value="Ribosomal protein S6"/>
    <property type="match status" value="1"/>
</dbReference>
<reference evidence="6" key="1">
    <citation type="submission" date="2019-08" db="EMBL/GenBank/DDBJ databases">
        <authorList>
            <person name="Kucharzyk K."/>
            <person name="Murdoch R.W."/>
            <person name="Higgins S."/>
            <person name="Loffler F."/>
        </authorList>
    </citation>
    <scope>NUCLEOTIDE SEQUENCE</scope>
</reference>
<accession>A0A645D4M0</accession>
<dbReference type="AlphaFoldDB" id="A0A645D4M0"/>
<dbReference type="InterPro" id="IPR014717">
    <property type="entry name" value="Transl_elong_EF1B/ribsomal_bS6"/>
</dbReference>
<sequence>MGLRELAYPIKDQVKGYYVVIKISADIQATNEFNRLVKINPNVLRHLIVVAHE</sequence>
<dbReference type="GO" id="GO:0019843">
    <property type="term" value="F:rRNA binding"/>
    <property type="evidence" value="ECO:0007669"/>
    <property type="project" value="UniProtKB-KW"/>
</dbReference>
<dbReference type="InterPro" id="IPR000529">
    <property type="entry name" value="Ribosomal_bS6"/>
</dbReference>
<dbReference type="Gene3D" id="3.30.70.60">
    <property type="match status" value="1"/>
</dbReference>
<dbReference type="InterPro" id="IPR035980">
    <property type="entry name" value="Ribosomal_bS6_sf"/>
</dbReference>
<evidence type="ECO:0000256" key="4">
    <source>
        <dbReference type="ARBA" id="ARBA00022980"/>
    </source>
</evidence>
<comment type="caution">
    <text evidence="6">The sequence shown here is derived from an EMBL/GenBank/DDBJ whole genome shotgun (WGS) entry which is preliminary data.</text>
</comment>
<dbReference type="GO" id="GO:0005840">
    <property type="term" value="C:ribosome"/>
    <property type="evidence" value="ECO:0007669"/>
    <property type="project" value="UniProtKB-KW"/>
</dbReference>
<evidence type="ECO:0000313" key="6">
    <source>
        <dbReference type="EMBL" id="MPM84159.1"/>
    </source>
</evidence>
<keyword evidence="4 6" id="KW-0689">Ribosomal protein</keyword>
<evidence type="ECO:0000256" key="5">
    <source>
        <dbReference type="ARBA" id="ARBA00023274"/>
    </source>
</evidence>
<proteinExistence type="inferred from homology"/>
<dbReference type="CDD" id="cd00473">
    <property type="entry name" value="bS6"/>
    <property type="match status" value="1"/>
</dbReference>
<protein>
    <submittedName>
        <fullName evidence="6">30S ribosomal protein S6</fullName>
    </submittedName>
</protein>
<name>A0A645D4M0_9ZZZZ</name>
<dbReference type="NCBIfam" id="TIGR00166">
    <property type="entry name" value="S6"/>
    <property type="match status" value="1"/>
</dbReference>
<comment type="similarity">
    <text evidence="1">Belongs to the bacterial ribosomal protein bS6 family.</text>
</comment>
<dbReference type="GO" id="GO:1990904">
    <property type="term" value="C:ribonucleoprotein complex"/>
    <property type="evidence" value="ECO:0007669"/>
    <property type="project" value="UniProtKB-KW"/>
</dbReference>
<keyword evidence="3" id="KW-0694">RNA-binding</keyword>
<dbReference type="GO" id="GO:0003735">
    <property type="term" value="F:structural constituent of ribosome"/>
    <property type="evidence" value="ECO:0007669"/>
    <property type="project" value="InterPro"/>
</dbReference>
<dbReference type="PROSITE" id="PS01048">
    <property type="entry name" value="RIBOSOMAL_S6"/>
    <property type="match status" value="1"/>
</dbReference>
<dbReference type="Pfam" id="PF01250">
    <property type="entry name" value="Ribosomal_S6"/>
    <property type="match status" value="1"/>
</dbReference>
<keyword evidence="2" id="KW-0699">rRNA-binding</keyword>
<dbReference type="InterPro" id="IPR020815">
    <property type="entry name" value="Ribosomal_bS6_CS"/>
</dbReference>
<dbReference type="InterPro" id="IPR020814">
    <property type="entry name" value="Ribosomal_S6_plastid/chlpt"/>
</dbReference>
<organism evidence="6">
    <name type="scientific">bioreactor metagenome</name>
    <dbReference type="NCBI Taxonomy" id="1076179"/>
    <lineage>
        <taxon>unclassified sequences</taxon>
        <taxon>metagenomes</taxon>
        <taxon>ecological metagenomes</taxon>
    </lineage>
</organism>
<keyword evidence="5" id="KW-0687">Ribonucleoprotein</keyword>
<evidence type="ECO:0000256" key="1">
    <source>
        <dbReference type="ARBA" id="ARBA00009512"/>
    </source>
</evidence>
<gene>
    <name evidence="6" type="primary">rpsF_34</name>
    <name evidence="6" type="ORF">SDC9_131230</name>
</gene>